<dbReference type="InterPro" id="IPR001623">
    <property type="entry name" value="DnaJ_domain"/>
</dbReference>
<dbReference type="CDD" id="cd06257">
    <property type="entry name" value="DnaJ"/>
    <property type="match status" value="1"/>
</dbReference>
<sequence>MRNEGEWDDCVTKAKSMLKTESHVHPMSTLQRAHLPLRRRVCVLQAGYKAEAVKSCNEVLTLDSHSVDALCDLADLYILDQDYETGVPRNAPKKDILKAYRKLAMVWHPDKFELEEEKKEAEKKFMDIAAAKEVLTDPEARQKFDNGEDPLDPEQQQGQGGHGHPFFHGFNPFGSGGSFKFHFN</sequence>
<proteinExistence type="predicted"/>
<accession>A0A7J7K6G4</accession>
<evidence type="ECO:0000313" key="7">
    <source>
        <dbReference type="Proteomes" id="UP000593567"/>
    </source>
</evidence>
<comment type="subcellular location">
    <subcellularLocation>
        <location evidence="1">Endoplasmic reticulum</location>
    </subcellularLocation>
</comment>
<feature type="region of interest" description="Disordered" evidence="4">
    <location>
        <begin position="137"/>
        <end position="167"/>
    </location>
</feature>
<keyword evidence="3" id="KW-0256">Endoplasmic reticulum</keyword>
<feature type="compositionally biased region" description="Basic and acidic residues" evidence="4">
    <location>
        <begin position="137"/>
        <end position="146"/>
    </location>
</feature>
<dbReference type="InterPro" id="IPR011990">
    <property type="entry name" value="TPR-like_helical_dom_sf"/>
</dbReference>
<dbReference type="Proteomes" id="UP000593567">
    <property type="component" value="Unassembled WGS sequence"/>
</dbReference>
<gene>
    <name evidence="6" type="ORF">EB796_008167</name>
</gene>
<reference evidence="6" key="1">
    <citation type="submission" date="2020-06" db="EMBL/GenBank/DDBJ databases">
        <title>Draft genome of Bugula neritina, a colonial animal packing powerful symbionts and potential medicines.</title>
        <authorList>
            <person name="Rayko M."/>
        </authorList>
    </citation>
    <scope>NUCLEOTIDE SEQUENCE [LARGE SCALE GENOMIC DNA]</scope>
    <source>
        <strain evidence="6">Kwan_BN1</strain>
    </source>
</reference>
<comment type="caution">
    <text evidence="6">The sequence shown here is derived from an EMBL/GenBank/DDBJ whole genome shotgun (WGS) entry which is preliminary data.</text>
</comment>
<evidence type="ECO:0000313" key="6">
    <source>
        <dbReference type="EMBL" id="KAF6033521.1"/>
    </source>
</evidence>
<evidence type="ECO:0000256" key="1">
    <source>
        <dbReference type="ARBA" id="ARBA00004240"/>
    </source>
</evidence>
<dbReference type="Pfam" id="PF00226">
    <property type="entry name" value="DnaJ"/>
    <property type="match status" value="1"/>
</dbReference>
<evidence type="ECO:0000259" key="5">
    <source>
        <dbReference type="PROSITE" id="PS50076"/>
    </source>
</evidence>
<dbReference type="PRINTS" id="PR00625">
    <property type="entry name" value="JDOMAIN"/>
</dbReference>
<dbReference type="OrthoDB" id="1726119at2759"/>
<dbReference type="GO" id="GO:0034975">
    <property type="term" value="P:protein folding in endoplasmic reticulum"/>
    <property type="evidence" value="ECO:0007669"/>
    <property type="project" value="TreeGrafter"/>
</dbReference>
<dbReference type="GO" id="GO:0005783">
    <property type="term" value="C:endoplasmic reticulum"/>
    <property type="evidence" value="ECO:0007669"/>
    <property type="project" value="UniProtKB-SubCell"/>
</dbReference>
<name>A0A7J7K6G4_BUGNE</name>
<dbReference type="PANTHER" id="PTHR44140:SF2">
    <property type="entry name" value="LD25575P"/>
    <property type="match status" value="1"/>
</dbReference>
<dbReference type="Gene3D" id="1.10.287.110">
    <property type="entry name" value="DnaJ domain"/>
    <property type="match status" value="1"/>
</dbReference>
<protein>
    <submittedName>
        <fullName evidence="6">DNAJC3</fullName>
    </submittedName>
</protein>
<evidence type="ECO:0000256" key="3">
    <source>
        <dbReference type="ARBA" id="ARBA00022824"/>
    </source>
</evidence>
<dbReference type="GO" id="GO:0051787">
    <property type="term" value="F:misfolded protein binding"/>
    <property type="evidence" value="ECO:0007669"/>
    <property type="project" value="TreeGrafter"/>
</dbReference>
<dbReference type="PROSITE" id="PS50076">
    <property type="entry name" value="DNAJ_2"/>
    <property type="match status" value="1"/>
</dbReference>
<dbReference type="PANTHER" id="PTHR44140">
    <property type="entry name" value="LD25575P"/>
    <property type="match status" value="1"/>
</dbReference>
<dbReference type="InterPro" id="IPR036869">
    <property type="entry name" value="J_dom_sf"/>
</dbReference>
<dbReference type="InterPro" id="IPR051727">
    <property type="entry name" value="DnaJ_C3_Co-chaperones"/>
</dbReference>
<dbReference type="EMBL" id="VXIV02001310">
    <property type="protein sequence ID" value="KAF6033521.1"/>
    <property type="molecule type" value="Genomic_DNA"/>
</dbReference>
<evidence type="ECO:0000256" key="4">
    <source>
        <dbReference type="SAM" id="MobiDB-lite"/>
    </source>
</evidence>
<evidence type="ECO:0000256" key="2">
    <source>
        <dbReference type="ARBA" id="ARBA00022729"/>
    </source>
</evidence>
<feature type="domain" description="J" evidence="5">
    <location>
        <begin position="80"/>
        <end position="148"/>
    </location>
</feature>
<dbReference type="GO" id="GO:0051087">
    <property type="term" value="F:protein-folding chaperone binding"/>
    <property type="evidence" value="ECO:0007669"/>
    <property type="project" value="TreeGrafter"/>
</dbReference>
<keyword evidence="7" id="KW-1185">Reference proteome</keyword>
<keyword evidence="2" id="KW-0732">Signal</keyword>
<dbReference type="Gene3D" id="1.25.40.10">
    <property type="entry name" value="Tetratricopeptide repeat domain"/>
    <property type="match status" value="1"/>
</dbReference>
<dbReference type="SUPFAM" id="SSF46565">
    <property type="entry name" value="Chaperone J-domain"/>
    <property type="match status" value="1"/>
</dbReference>
<dbReference type="AlphaFoldDB" id="A0A7J7K6G4"/>
<dbReference type="SMART" id="SM00271">
    <property type="entry name" value="DnaJ"/>
    <property type="match status" value="1"/>
</dbReference>
<organism evidence="6 7">
    <name type="scientific">Bugula neritina</name>
    <name type="common">Brown bryozoan</name>
    <name type="synonym">Sertularia neritina</name>
    <dbReference type="NCBI Taxonomy" id="10212"/>
    <lineage>
        <taxon>Eukaryota</taxon>
        <taxon>Metazoa</taxon>
        <taxon>Spiralia</taxon>
        <taxon>Lophotrochozoa</taxon>
        <taxon>Bryozoa</taxon>
        <taxon>Gymnolaemata</taxon>
        <taxon>Cheilostomatida</taxon>
        <taxon>Flustrina</taxon>
        <taxon>Buguloidea</taxon>
        <taxon>Bugulidae</taxon>
        <taxon>Bugula</taxon>
    </lineage>
</organism>